<keyword evidence="11" id="KW-1185">Reference proteome</keyword>
<evidence type="ECO:0000256" key="8">
    <source>
        <dbReference type="PIRSR" id="PIRSR602403-1"/>
    </source>
</evidence>
<dbReference type="CDD" id="cd11041">
    <property type="entry name" value="CYP503A1-like"/>
    <property type="match status" value="1"/>
</dbReference>
<dbReference type="OrthoDB" id="1844152at2759"/>
<evidence type="ECO:0008006" key="12">
    <source>
        <dbReference type="Google" id="ProtNLM"/>
    </source>
</evidence>
<keyword evidence="7" id="KW-0503">Monooxygenase</keyword>
<evidence type="ECO:0000256" key="6">
    <source>
        <dbReference type="ARBA" id="ARBA00023004"/>
    </source>
</evidence>
<dbReference type="GO" id="GO:0004497">
    <property type="term" value="F:monooxygenase activity"/>
    <property type="evidence" value="ECO:0007669"/>
    <property type="project" value="UniProtKB-KW"/>
</dbReference>
<dbReference type="InterPro" id="IPR002403">
    <property type="entry name" value="Cyt_P450_E_grp-IV"/>
</dbReference>
<evidence type="ECO:0000256" key="2">
    <source>
        <dbReference type="ARBA" id="ARBA00010617"/>
    </source>
</evidence>
<dbReference type="GO" id="GO:0005506">
    <property type="term" value="F:iron ion binding"/>
    <property type="evidence" value="ECO:0007669"/>
    <property type="project" value="InterPro"/>
</dbReference>
<comment type="similarity">
    <text evidence="2">Belongs to the cytochrome P450 family.</text>
</comment>
<reference evidence="10 11" key="1">
    <citation type="journal article" date="2015" name="Environ. Microbiol.">
        <title>Metagenome sequence of Elaphomyces granulatus from sporocarp tissue reveals Ascomycota ectomycorrhizal fingerprints of genome expansion and a Proteobacteria-rich microbiome.</title>
        <authorList>
            <person name="Quandt C.A."/>
            <person name="Kohler A."/>
            <person name="Hesse C.N."/>
            <person name="Sharpton T.J."/>
            <person name="Martin F."/>
            <person name="Spatafora J.W."/>
        </authorList>
    </citation>
    <scope>NUCLEOTIDE SEQUENCE [LARGE SCALE GENOMIC DNA]</scope>
    <source>
        <strain evidence="10 11">OSC145934</strain>
    </source>
</reference>
<dbReference type="InterPro" id="IPR001128">
    <property type="entry name" value="Cyt_P450"/>
</dbReference>
<evidence type="ECO:0000256" key="1">
    <source>
        <dbReference type="ARBA" id="ARBA00001971"/>
    </source>
</evidence>
<keyword evidence="3 8" id="KW-0349">Heme</keyword>
<evidence type="ECO:0000313" key="10">
    <source>
        <dbReference type="EMBL" id="OXV06852.1"/>
    </source>
</evidence>
<dbReference type="GO" id="GO:0020037">
    <property type="term" value="F:heme binding"/>
    <property type="evidence" value="ECO:0007669"/>
    <property type="project" value="InterPro"/>
</dbReference>
<feature type="transmembrane region" description="Helical" evidence="9">
    <location>
        <begin position="302"/>
        <end position="322"/>
    </location>
</feature>
<evidence type="ECO:0000256" key="4">
    <source>
        <dbReference type="ARBA" id="ARBA00022723"/>
    </source>
</evidence>
<name>A0A232LRU5_9EURO</name>
<feature type="binding site" description="axial binding residue" evidence="8">
    <location>
        <position position="470"/>
    </location>
    <ligand>
        <name>heme</name>
        <dbReference type="ChEBI" id="CHEBI:30413"/>
    </ligand>
    <ligandPart>
        <name>Fe</name>
        <dbReference type="ChEBI" id="CHEBI:18248"/>
    </ligandPart>
</feature>
<dbReference type="SUPFAM" id="SSF48264">
    <property type="entry name" value="Cytochrome P450"/>
    <property type="match status" value="1"/>
</dbReference>
<keyword evidence="4 8" id="KW-0479">Metal-binding</keyword>
<proteinExistence type="inferred from homology"/>
<dbReference type="Pfam" id="PF00067">
    <property type="entry name" value="p450"/>
    <property type="match status" value="1"/>
</dbReference>
<dbReference type="GO" id="GO:0016705">
    <property type="term" value="F:oxidoreductase activity, acting on paired donors, with incorporation or reduction of molecular oxygen"/>
    <property type="evidence" value="ECO:0007669"/>
    <property type="project" value="InterPro"/>
</dbReference>
<evidence type="ECO:0000256" key="7">
    <source>
        <dbReference type="ARBA" id="ARBA00023033"/>
    </source>
</evidence>
<gene>
    <name evidence="10" type="ORF">Egran_05381</name>
</gene>
<dbReference type="Proteomes" id="UP000243515">
    <property type="component" value="Unassembled WGS sequence"/>
</dbReference>
<feature type="transmembrane region" description="Helical" evidence="9">
    <location>
        <begin position="226"/>
        <end position="243"/>
    </location>
</feature>
<organism evidence="10 11">
    <name type="scientific">Elaphomyces granulatus</name>
    <dbReference type="NCBI Taxonomy" id="519963"/>
    <lineage>
        <taxon>Eukaryota</taxon>
        <taxon>Fungi</taxon>
        <taxon>Dikarya</taxon>
        <taxon>Ascomycota</taxon>
        <taxon>Pezizomycotina</taxon>
        <taxon>Eurotiomycetes</taxon>
        <taxon>Eurotiomycetidae</taxon>
        <taxon>Eurotiales</taxon>
        <taxon>Elaphomycetaceae</taxon>
        <taxon>Elaphomyces</taxon>
    </lineage>
</organism>
<comment type="caution">
    <text evidence="10">The sequence shown here is derived from an EMBL/GenBank/DDBJ whole genome shotgun (WGS) entry which is preliminary data.</text>
</comment>
<evidence type="ECO:0000313" key="11">
    <source>
        <dbReference type="Proteomes" id="UP000243515"/>
    </source>
</evidence>
<protein>
    <recommendedName>
        <fullName evidence="12">Cytochrome P450</fullName>
    </recommendedName>
</protein>
<evidence type="ECO:0000256" key="3">
    <source>
        <dbReference type="ARBA" id="ARBA00022617"/>
    </source>
</evidence>
<comment type="cofactor">
    <cofactor evidence="1 8">
        <name>heme</name>
        <dbReference type="ChEBI" id="CHEBI:30413"/>
    </cofactor>
</comment>
<keyword evidence="6 8" id="KW-0408">Iron</keyword>
<sequence length="525" mass="59375">MYSILAICPLVFLGVTICYLIHLELFPHQFPKSLPLVGFRKEIFGRSRASFRQILGSSRTLAEGHEQYGADGHSYVVPDTTFQPQVMLPQKYVQWLSTQSESVLSSEFVRIERNGINYLQTRLDPRSTLSFIDKIIGQSLSQSLDLIQPDMYDEIRHAVDSMMGTDVASWREIDLNEAMSTIIDRTCNRVLFGLSLCRNKAYLRILHSFVIFMGASTLLIGQLPPWFLRPVAGVLLSIPTLTFKKLSMSYIRPLVKERMRIVNDDKENQWLSHDFVTQSVKSVKKFKIPIAGDATTYITEQFLFLAFAAMVTLGAVATNIFLDILSANPQSNLYETLRLEAASIFKSEADWASPASMKNMTDTDSTIRETLRMNPLQSRGLLRQVMPKDGIALPDGTHVPQGTWLGVPVQAMQMDDKLYKNPHEYDPLRFARLKTIAEAESKDSPSAGKNLDAAQPSDKYMSFSYGRSSCPGRWFAIRLLKLMIAYITVHYDIKPLAHRPQSFSFGDANIPSFTTKITVRRLKQS</sequence>
<feature type="transmembrane region" description="Helical" evidence="9">
    <location>
        <begin position="6"/>
        <end position="26"/>
    </location>
</feature>
<keyword evidence="9" id="KW-0472">Membrane</keyword>
<keyword evidence="5" id="KW-0560">Oxidoreductase</keyword>
<keyword evidence="9" id="KW-1133">Transmembrane helix</keyword>
<dbReference type="InterPro" id="IPR036396">
    <property type="entry name" value="Cyt_P450_sf"/>
</dbReference>
<dbReference type="PANTHER" id="PTHR46206:SF1">
    <property type="entry name" value="P450, PUTATIVE (EUROFUNG)-RELATED"/>
    <property type="match status" value="1"/>
</dbReference>
<dbReference type="EMBL" id="NPHW01005339">
    <property type="protein sequence ID" value="OXV06852.1"/>
    <property type="molecule type" value="Genomic_DNA"/>
</dbReference>
<evidence type="ECO:0000256" key="5">
    <source>
        <dbReference type="ARBA" id="ARBA00023002"/>
    </source>
</evidence>
<evidence type="ECO:0000256" key="9">
    <source>
        <dbReference type="SAM" id="Phobius"/>
    </source>
</evidence>
<dbReference type="Gene3D" id="1.10.630.10">
    <property type="entry name" value="Cytochrome P450"/>
    <property type="match status" value="1"/>
</dbReference>
<accession>A0A232LRU5</accession>
<dbReference type="AlphaFoldDB" id="A0A232LRU5"/>
<feature type="transmembrane region" description="Helical" evidence="9">
    <location>
        <begin position="201"/>
        <end position="220"/>
    </location>
</feature>
<dbReference type="PRINTS" id="PR00465">
    <property type="entry name" value="EP450IV"/>
</dbReference>
<keyword evidence="9" id="KW-0812">Transmembrane</keyword>
<dbReference type="PANTHER" id="PTHR46206">
    <property type="entry name" value="CYTOCHROME P450"/>
    <property type="match status" value="1"/>
</dbReference>